<dbReference type="EMBL" id="CM007384">
    <property type="protein sequence ID" value="ONK73321.1"/>
    <property type="molecule type" value="Genomic_DNA"/>
</dbReference>
<organism evidence="2 3">
    <name type="scientific">Asparagus officinalis</name>
    <name type="common">Garden asparagus</name>
    <dbReference type="NCBI Taxonomy" id="4686"/>
    <lineage>
        <taxon>Eukaryota</taxon>
        <taxon>Viridiplantae</taxon>
        <taxon>Streptophyta</taxon>
        <taxon>Embryophyta</taxon>
        <taxon>Tracheophyta</taxon>
        <taxon>Spermatophyta</taxon>
        <taxon>Magnoliopsida</taxon>
        <taxon>Liliopsida</taxon>
        <taxon>Asparagales</taxon>
        <taxon>Asparagaceae</taxon>
        <taxon>Asparagoideae</taxon>
        <taxon>Asparagus</taxon>
    </lineage>
</organism>
<dbReference type="Gramene" id="ONK73321">
    <property type="protein sequence ID" value="ONK73321"/>
    <property type="gene ID" value="A4U43_C04F29720"/>
</dbReference>
<evidence type="ECO:0000256" key="1">
    <source>
        <dbReference type="SAM" id="MobiDB-lite"/>
    </source>
</evidence>
<accession>A0A5P1F9K2</accession>
<evidence type="ECO:0000313" key="3">
    <source>
        <dbReference type="Proteomes" id="UP000243459"/>
    </source>
</evidence>
<reference evidence="3" key="1">
    <citation type="journal article" date="2017" name="Nat. Commun.">
        <title>The asparagus genome sheds light on the origin and evolution of a young Y chromosome.</title>
        <authorList>
            <person name="Harkess A."/>
            <person name="Zhou J."/>
            <person name="Xu C."/>
            <person name="Bowers J.E."/>
            <person name="Van der Hulst R."/>
            <person name="Ayyampalayam S."/>
            <person name="Mercati F."/>
            <person name="Riccardi P."/>
            <person name="McKain M.R."/>
            <person name="Kakrana A."/>
            <person name="Tang H."/>
            <person name="Ray J."/>
            <person name="Groenendijk J."/>
            <person name="Arikit S."/>
            <person name="Mathioni S.M."/>
            <person name="Nakano M."/>
            <person name="Shan H."/>
            <person name="Telgmann-Rauber A."/>
            <person name="Kanno A."/>
            <person name="Yue Z."/>
            <person name="Chen H."/>
            <person name="Li W."/>
            <person name="Chen Y."/>
            <person name="Xu X."/>
            <person name="Zhang Y."/>
            <person name="Luo S."/>
            <person name="Chen H."/>
            <person name="Gao J."/>
            <person name="Mao Z."/>
            <person name="Pires J.C."/>
            <person name="Luo M."/>
            <person name="Kudrna D."/>
            <person name="Wing R.A."/>
            <person name="Meyers B.C."/>
            <person name="Yi K."/>
            <person name="Kong H."/>
            <person name="Lavrijsen P."/>
            <person name="Sunseri F."/>
            <person name="Falavigna A."/>
            <person name="Ye Y."/>
            <person name="Leebens-Mack J.H."/>
            <person name="Chen G."/>
        </authorList>
    </citation>
    <scope>NUCLEOTIDE SEQUENCE [LARGE SCALE GENOMIC DNA]</scope>
    <source>
        <strain evidence="3">cv. DH0086</strain>
    </source>
</reference>
<feature type="region of interest" description="Disordered" evidence="1">
    <location>
        <begin position="71"/>
        <end position="97"/>
    </location>
</feature>
<dbReference type="AlphaFoldDB" id="A0A5P1F9K2"/>
<keyword evidence="3" id="KW-1185">Reference proteome</keyword>
<sequence>MKVVISHEKSVKRIRYEEVAAGGMTIQAVGEWSSLVGAARIGVLVSPRLHALEKGDLLTEVTMHMKEGEEALFHEKVPSQREEEPIPEESPTQEGEAPILGEASILMINMASSPRLWSL</sequence>
<feature type="compositionally biased region" description="Basic and acidic residues" evidence="1">
    <location>
        <begin position="71"/>
        <end position="84"/>
    </location>
</feature>
<proteinExistence type="predicted"/>
<protein>
    <submittedName>
        <fullName evidence="2">Uncharacterized protein</fullName>
    </submittedName>
</protein>
<dbReference type="Proteomes" id="UP000243459">
    <property type="component" value="Chromosome 4"/>
</dbReference>
<gene>
    <name evidence="2" type="ORF">A4U43_C04F29720</name>
</gene>
<evidence type="ECO:0000313" key="2">
    <source>
        <dbReference type="EMBL" id="ONK73321.1"/>
    </source>
</evidence>
<name>A0A5P1F9K2_ASPOF</name>